<reference evidence="1" key="1">
    <citation type="submission" date="2014-11" db="EMBL/GenBank/DDBJ databases">
        <authorList>
            <person name="Amaro Gonzalez C."/>
        </authorList>
    </citation>
    <scope>NUCLEOTIDE SEQUENCE</scope>
</reference>
<name>A0A0E9R514_ANGAN</name>
<sequence>MLRLCGIDVYRHLGRDCNYSISQ</sequence>
<evidence type="ECO:0000313" key="1">
    <source>
        <dbReference type="EMBL" id="JAH23575.1"/>
    </source>
</evidence>
<reference evidence="1" key="2">
    <citation type="journal article" date="2015" name="Fish Shellfish Immunol.">
        <title>Early steps in the European eel (Anguilla anguilla)-Vibrio vulnificus interaction in the gills: Role of the RtxA13 toxin.</title>
        <authorList>
            <person name="Callol A."/>
            <person name="Pajuelo D."/>
            <person name="Ebbesson L."/>
            <person name="Teles M."/>
            <person name="MacKenzie S."/>
            <person name="Amaro C."/>
        </authorList>
    </citation>
    <scope>NUCLEOTIDE SEQUENCE</scope>
</reference>
<proteinExistence type="predicted"/>
<dbReference type="EMBL" id="GBXM01085002">
    <property type="protein sequence ID" value="JAH23575.1"/>
    <property type="molecule type" value="Transcribed_RNA"/>
</dbReference>
<protein>
    <submittedName>
        <fullName evidence="1">Uncharacterized protein</fullName>
    </submittedName>
</protein>
<dbReference type="AlphaFoldDB" id="A0A0E9R514"/>
<organism evidence="1">
    <name type="scientific">Anguilla anguilla</name>
    <name type="common">European freshwater eel</name>
    <name type="synonym">Muraena anguilla</name>
    <dbReference type="NCBI Taxonomy" id="7936"/>
    <lineage>
        <taxon>Eukaryota</taxon>
        <taxon>Metazoa</taxon>
        <taxon>Chordata</taxon>
        <taxon>Craniata</taxon>
        <taxon>Vertebrata</taxon>
        <taxon>Euteleostomi</taxon>
        <taxon>Actinopterygii</taxon>
        <taxon>Neopterygii</taxon>
        <taxon>Teleostei</taxon>
        <taxon>Anguilliformes</taxon>
        <taxon>Anguillidae</taxon>
        <taxon>Anguilla</taxon>
    </lineage>
</organism>
<accession>A0A0E9R514</accession>